<dbReference type="AlphaFoldDB" id="A0A1R3R8U5"/>
<name>A0A1R3R8U5_ASPC5</name>
<dbReference type="OMA" id="QVHNAKV"/>
<dbReference type="PANTHER" id="PTHR38049:SF2">
    <property type="entry name" value="RICIN B LECTIN DOMAIN-CONTAINING PROTEIN"/>
    <property type="match status" value="1"/>
</dbReference>
<evidence type="ECO:0000313" key="2">
    <source>
        <dbReference type="EMBL" id="OOF90900.1"/>
    </source>
</evidence>
<dbReference type="VEuPathDB" id="FungiDB:ASPCADRAFT_156260"/>
<organism evidence="2 3">
    <name type="scientific">Aspergillus carbonarius (strain ITEM 5010)</name>
    <dbReference type="NCBI Taxonomy" id="602072"/>
    <lineage>
        <taxon>Eukaryota</taxon>
        <taxon>Fungi</taxon>
        <taxon>Dikarya</taxon>
        <taxon>Ascomycota</taxon>
        <taxon>Pezizomycotina</taxon>
        <taxon>Eurotiomycetes</taxon>
        <taxon>Eurotiomycetidae</taxon>
        <taxon>Eurotiales</taxon>
        <taxon>Aspergillaceae</taxon>
        <taxon>Aspergillus</taxon>
        <taxon>Aspergillus subgen. Circumdati</taxon>
    </lineage>
</organism>
<feature type="compositionally biased region" description="Basic and acidic residues" evidence="1">
    <location>
        <begin position="16"/>
        <end position="31"/>
    </location>
</feature>
<feature type="region of interest" description="Disordered" evidence="1">
    <location>
        <begin position="194"/>
        <end position="215"/>
    </location>
</feature>
<keyword evidence="3" id="KW-1185">Reference proteome</keyword>
<feature type="region of interest" description="Disordered" evidence="1">
    <location>
        <begin position="1"/>
        <end position="31"/>
    </location>
</feature>
<evidence type="ECO:0000256" key="1">
    <source>
        <dbReference type="SAM" id="MobiDB-lite"/>
    </source>
</evidence>
<dbReference type="OrthoDB" id="3928002at2759"/>
<gene>
    <name evidence="2" type="ORF">ASPCADRAFT_156260</name>
</gene>
<dbReference type="EMBL" id="KV907514">
    <property type="protein sequence ID" value="OOF90900.1"/>
    <property type="molecule type" value="Genomic_DNA"/>
</dbReference>
<accession>A0A1R3R8U5</accession>
<protein>
    <submittedName>
        <fullName evidence="2">Uncharacterized protein</fullName>
    </submittedName>
</protein>
<evidence type="ECO:0000313" key="3">
    <source>
        <dbReference type="Proteomes" id="UP000188318"/>
    </source>
</evidence>
<sequence>MSTLVPTIIGLNEATKGARDQEDNRRNESRSQRCHLVATCEVSAGSPAQRQQVHNAKVYLDQDYKCYITKHPSSRMGPFTGQYYEHPAFGEDNASGLITMSPESPPLARWVYLDNETNQLKYGGRKDTEDNVCGPFDWSEDEQYVTLEGNERWLAVRLPEDARKEQEAQDLGLDDGDDVVKDLWRLYFDRSGSGAGLPEGAETMRIRLKREPAEQ</sequence>
<dbReference type="PANTHER" id="PTHR38049">
    <property type="entry name" value="RICIN B LECTIN DOMAIN-CONTAINING PROTEIN"/>
    <property type="match status" value="1"/>
</dbReference>
<proteinExistence type="predicted"/>
<dbReference type="Proteomes" id="UP000188318">
    <property type="component" value="Unassembled WGS sequence"/>
</dbReference>
<feature type="compositionally biased region" description="Basic and acidic residues" evidence="1">
    <location>
        <begin position="202"/>
        <end position="215"/>
    </location>
</feature>
<reference evidence="3" key="1">
    <citation type="journal article" date="2017" name="Genome Biol.">
        <title>Comparative genomics reveals high biological diversity and specific adaptations in the industrially and medically important fungal genus Aspergillus.</title>
        <authorList>
            <person name="de Vries R.P."/>
            <person name="Riley R."/>
            <person name="Wiebenga A."/>
            <person name="Aguilar-Osorio G."/>
            <person name="Amillis S."/>
            <person name="Uchima C.A."/>
            <person name="Anderluh G."/>
            <person name="Asadollahi M."/>
            <person name="Askin M."/>
            <person name="Barry K."/>
            <person name="Battaglia E."/>
            <person name="Bayram O."/>
            <person name="Benocci T."/>
            <person name="Braus-Stromeyer S.A."/>
            <person name="Caldana C."/>
            <person name="Canovas D."/>
            <person name="Cerqueira G.C."/>
            <person name="Chen F."/>
            <person name="Chen W."/>
            <person name="Choi C."/>
            <person name="Clum A."/>
            <person name="Dos Santos R.A."/>
            <person name="Damasio A.R."/>
            <person name="Diallinas G."/>
            <person name="Emri T."/>
            <person name="Fekete E."/>
            <person name="Flipphi M."/>
            <person name="Freyberg S."/>
            <person name="Gallo A."/>
            <person name="Gournas C."/>
            <person name="Habgood R."/>
            <person name="Hainaut M."/>
            <person name="Harispe M.L."/>
            <person name="Henrissat B."/>
            <person name="Hilden K.S."/>
            <person name="Hope R."/>
            <person name="Hossain A."/>
            <person name="Karabika E."/>
            <person name="Karaffa L."/>
            <person name="Karanyi Z."/>
            <person name="Krasevec N."/>
            <person name="Kuo A."/>
            <person name="Kusch H."/>
            <person name="LaButti K."/>
            <person name="Lagendijk E.L."/>
            <person name="Lapidus A."/>
            <person name="Levasseur A."/>
            <person name="Lindquist E."/>
            <person name="Lipzen A."/>
            <person name="Logrieco A.F."/>
            <person name="MacCabe A."/>
            <person name="Maekelae M.R."/>
            <person name="Malavazi I."/>
            <person name="Melin P."/>
            <person name="Meyer V."/>
            <person name="Mielnichuk N."/>
            <person name="Miskei M."/>
            <person name="Molnar A.P."/>
            <person name="Mule G."/>
            <person name="Ngan C.Y."/>
            <person name="Orejas M."/>
            <person name="Orosz E."/>
            <person name="Ouedraogo J.P."/>
            <person name="Overkamp K.M."/>
            <person name="Park H.-S."/>
            <person name="Perrone G."/>
            <person name="Piumi F."/>
            <person name="Punt P.J."/>
            <person name="Ram A.F."/>
            <person name="Ramon A."/>
            <person name="Rauscher S."/>
            <person name="Record E."/>
            <person name="Riano-Pachon D.M."/>
            <person name="Robert V."/>
            <person name="Roehrig J."/>
            <person name="Ruller R."/>
            <person name="Salamov A."/>
            <person name="Salih N.S."/>
            <person name="Samson R.A."/>
            <person name="Sandor E."/>
            <person name="Sanguinetti M."/>
            <person name="Schuetze T."/>
            <person name="Sepcic K."/>
            <person name="Shelest E."/>
            <person name="Sherlock G."/>
            <person name="Sophianopoulou V."/>
            <person name="Squina F.M."/>
            <person name="Sun H."/>
            <person name="Susca A."/>
            <person name="Todd R.B."/>
            <person name="Tsang A."/>
            <person name="Unkles S.E."/>
            <person name="van de Wiele N."/>
            <person name="van Rossen-Uffink D."/>
            <person name="Oliveira J.V."/>
            <person name="Vesth T.C."/>
            <person name="Visser J."/>
            <person name="Yu J.-H."/>
            <person name="Zhou M."/>
            <person name="Andersen M.R."/>
            <person name="Archer D.B."/>
            <person name="Baker S.E."/>
            <person name="Benoit I."/>
            <person name="Brakhage A.A."/>
            <person name="Braus G.H."/>
            <person name="Fischer R."/>
            <person name="Frisvad J.C."/>
            <person name="Goldman G.H."/>
            <person name="Houbraken J."/>
            <person name="Oakley B."/>
            <person name="Pocsi I."/>
            <person name="Scazzocchio C."/>
            <person name="Seiboth B."/>
            <person name="vanKuyk P.A."/>
            <person name="Wortman J."/>
            <person name="Dyer P.S."/>
            <person name="Grigoriev I.V."/>
        </authorList>
    </citation>
    <scope>NUCLEOTIDE SEQUENCE [LARGE SCALE GENOMIC DNA]</scope>
    <source>
        <strain evidence="3">ITEM 5010</strain>
    </source>
</reference>